<protein>
    <recommendedName>
        <fullName evidence="6">Glycosyltransferase</fullName>
    </recommendedName>
</protein>
<sequence length="431" mass="46371">MRIFVATEARLYQNEDGRVLTPNPAAGYPTWAGYLGVFDEVLLAARVARGAGDEQEGVPVEGAGVRVVPLPTFQGVPAYLRRWPALRYAVHRAVTELRGPAADTAFIARIPGLVGTVLVSELRRQQVPFGLEVVGDVAEVLADHRLAAMLAGQLLARQCRDAAVVSYVTRHVLQSRYPARPGVPMVSCPGALLRDEDFVPEPRRAPDMWSMTGAGHPRPSQSRPVRLLTIGSQERVYKGHDVLVDAVALMRSRGIPLTVTIVGDGRHHDEIVHRAMARGLGESVRFVRWLASRAEVRAALDDADVFVLPSRTEGLPRVLVEAAARALPAVASAVGGVVEFLPPSDLVPPDDAGRLADTLSEMIASPERYSAASERNLAAAREHSSDRIRPAILSFHRTLWERTAGMAGTDSPAGSGAGHRDLAGPSVWSGQ</sequence>
<dbReference type="PANTHER" id="PTHR12526">
    <property type="entry name" value="GLYCOSYLTRANSFERASE"/>
    <property type="match status" value="1"/>
</dbReference>
<keyword evidence="5" id="KW-1185">Reference proteome</keyword>
<dbReference type="SUPFAM" id="SSF53756">
    <property type="entry name" value="UDP-Glycosyltransferase/glycogen phosphorylase"/>
    <property type="match status" value="1"/>
</dbReference>
<dbReference type="Pfam" id="PF13692">
    <property type="entry name" value="Glyco_trans_1_4"/>
    <property type="match status" value="1"/>
</dbReference>
<dbReference type="PANTHER" id="PTHR12526:SF510">
    <property type="entry name" value="D-INOSITOL 3-PHOSPHATE GLYCOSYLTRANSFERASE"/>
    <property type="match status" value="1"/>
</dbReference>
<dbReference type="Proteomes" id="UP000179627">
    <property type="component" value="Unassembled WGS sequence"/>
</dbReference>
<evidence type="ECO:0008006" key="6">
    <source>
        <dbReference type="Google" id="ProtNLM"/>
    </source>
</evidence>
<evidence type="ECO:0000256" key="3">
    <source>
        <dbReference type="SAM" id="MobiDB-lite"/>
    </source>
</evidence>
<proteinExistence type="predicted"/>
<organism evidence="4 5">
    <name type="scientific">Parafrankia colletiae</name>
    <dbReference type="NCBI Taxonomy" id="573497"/>
    <lineage>
        <taxon>Bacteria</taxon>
        <taxon>Bacillati</taxon>
        <taxon>Actinomycetota</taxon>
        <taxon>Actinomycetes</taxon>
        <taxon>Frankiales</taxon>
        <taxon>Frankiaceae</taxon>
        <taxon>Parafrankia</taxon>
    </lineage>
</organism>
<dbReference type="EMBL" id="MBLM01000002">
    <property type="protein sequence ID" value="OHV46236.1"/>
    <property type="molecule type" value="Genomic_DNA"/>
</dbReference>
<evidence type="ECO:0000256" key="1">
    <source>
        <dbReference type="ARBA" id="ARBA00022676"/>
    </source>
</evidence>
<comment type="caution">
    <text evidence="4">The sequence shown here is derived from an EMBL/GenBank/DDBJ whole genome shotgun (WGS) entry which is preliminary data.</text>
</comment>
<evidence type="ECO:0000313" key="4">
    <source>
        <dbReference type="EMBL" id="OHV46236.1"/>
    </source>
</evidence>
<keyword evidence="2" id="KW-0808">Transferase</keyword>
<evidence type="ECO:0000256" key="2">
    <source>
        <dbReference type="ARBA" id="ARBA00022679"/>
    </source>
</evidence>
<dbReference type="Gene3D" id="3.40.50.2000">
    <property type="entry name" value="Glycogen Phosphorylase B"/>
    <property type="match status" value="2"/>
</dbReference>
<dbReference type="CDD" id="cd03801">
    <property type="entry name" value="GT4_PimA-like"/>
    <property type="match status" value="1"/>
</dbReference>
<evidence type="ECO:0000313" key="5">
    <source>
        <dbReference type="Proteomes" id="UP000179627"/>
    </source>
</evidence>
<dbReference type="AlphaFoldDB" id="A0A1S1RJB9"/>
<reference evidence="5" key="1">
    <citation type="submission" date="2016-07" db="EMBL/GenBank/DDBJ databases">
        <title>Sequence Frankia sp. strain CcI1.17.</title>
        <authorList>
            <person name="Ghodhbane-Gtari F."/>
            <person name="Swanson E."/>
            <person name="Gueddou A."/>
            <person name="Morris K."/>
            <person name="Hezbri K."/>
            <person name="Ktari A."/>
            <person name="Nouioui I."/>
            <person name="Abebe-Akele F."/>
            <person name="Simpson S."/>
            <person name="Thomas K."/>
            <person name="Gtari M."/>
            <person name="Tisa L.S."/>
            <person name="Hurst S."/>
        </authorList>
    </citation>
    <scope>NUCLEOTIDE SEQUENCE [LARGE SCALE GENOMIC DNA]</scope>
    <source>
        <strain evidence="5">Cc1.17</strain>
    </source>
</reference>
<dbReference type="OrthoDB" id="9806887at2"/>
<name>A0A1S1RJB9_9ACTN</name>
<dbReference type="GO" id="GO:0016757">
    <property type="term" value="F:glycosyltransferase activity"/>
    <property type="evidence" value="ECO:0007669"/>
    <property type="project" value="UniProtKB-KW"/>
</dbReference>
<keyword evidence="1" id="KW-0328">Glycosyltransferase</keyword>
<gene>
    <name evidence="4" type="ORF">CC117_00865</name>
</gene>
<accession>A0A1S1RJB9</accession>
<feature type="region of interest" description="Disordered" evidence="3">
    <location>
        <begin position="405"/>
        <end position="431"/>
    </location>
</feature>